<accession>A0AAV4WF93</accession>
<reference evidence="2 3" key="1">
    <citation type="submission" date="2021-06" db="EMBL/GenBank/DDBJ databases">
        <title>Caerostris extrusa draft genome.</title>
        <authorList>
            <person name="Kono N."/>
            <person name="Arakawa K."/>
        </authorList>
    </citation>
    <scope>NUCLEOTIDE SEQUENCE [LARGE SCALE GENOMIC DNA]</scope>
</reference>
<comment type="caution">
    <text evidence="2">The sequence shown here is derived from an EMBL/GenBank/DDBJ whole genome shotgun (WGS) entry which is preliminary data.</text>
</comment>
<sequence>VVIFCAALTAAHASLVGPMGLGAPIMAVGPLSLGLGKGMIAAPVARIAAPSDSSEMVSSVTECSPTESSVTECSPTESSPETECSPTDSLPDTESPELLSLSEPDSSVPQSVSVWVLERPSCK</sequence>
<feature type="compositionally biased region" description="Low complexity" evidence="1">
    <location>
        <begin position="57"/>
        <end position="107"/>
    </location>
</feature>
<evidence type="ECO:0000313" key="3">
    <source>
        <dbReference type="Proteomes" id="UP001054945"/>
    </source>
</evidence>
<dbReference type="Proteomes" id="UP001054945">
    <property type="component" value="Unassembled WGS sequence"/>
</dbReference>
<dbReference type="AlphaFoldDB" id="A0AAV4WF93"/>
<evidence type="ECO:0000256" key="1">
    <source>
        <dbReference type="SAM" id="MobiDB-lite"/>
    </source>
</evidence>
<evidence type="ECO:0000313" key="2">
    <source>
        <dbReference type="EMBL" id="GIY81475.1"/>
    </source>
</evidence>
<protein>
    <submittedName>
        <fullName evidence="2">Uncharacterized protein</fullName>
    </submittedName>
</protein>
<name>A0AAV4WF93_CAEEX</name>
<dbReference type="EMBL" id="BPLR01016134">
    <property type="protein sequence ID" value="GIY81475.1"/>
    <property type="molecule type" value="Genomic_DNA"/>
</dbReference>
<gene>
    <name evidence="2" type="ORF">CEXT_66281</name>
</gene>
<organism evidence="2 3">
    <name type="scientific">Caerostris extrusa</name>
    <name type="common">Bark spider</name>
    <name type="synonym">Caerostris bankana</name>
    <dbReference type="NCBI Taxonomy" id="172846"/>
    <lineage>
        <taxon>Eukaryota</taxon>
        <taxon>Metazoa</taxon>
        <taxon>Ecdysozoa</taxon>
        <taxon>Arthropoda</taxon>
        <taxon>Chelicerata</taxon>
        <taxon>Arachnida</taxon>
        <taxon>Araneae</taxon>
        <taxon>Araneomorphae</taxon>
        <taxon>Entelegynae</taxon>
        <taxon>Araneoidea</taxon>
        <taxon>Araneidae</taxon>
        <taxon>Caerostris</taxon>
    </lineage>
</organism>
<feature type="non-terminal residue" evidence="2">
    <location>
        <position position="1"/>
    </location>
</feature>
<keyword evidence="3" id="KW-1185">Reference proteome</keyword>
<proteinExistence type="predicted"/>
<feature type="region of interest" description="Disordered" evidence="1">
    <location>
        <begin position="51"/>
        <end position="110"/>
    </location>
</feature>